<feature type="transmembrane region" description="Helical" evidence="1">
    <location>
        <begin position="24"/>
        <end position="41"/>
    </location>
</feature>
<dbReference type="Pfam" id="PF06772">
    <property type="entry name" value="LtrA"/>
    <property type="match status" value="1"/>
</dbReference>
<keyword evidence="1" id="KW-1133">Transmembrane helix</keyword>
<protein>
    <submittedName>
        <fullName evidence="2">Low temperature requirement A like protein</fullName>
    </submittedName>
</protein>
<reference evidence="2" key="1">
    <citation type="submission" date="2022-03" db="EMBL/GenBank/DDBJ databases">
        <title>Draft genome sequence of Aduncisulcus paluster, a free-living microaerophilic Fornicata.</title>
        <authorList>
            <person name="Yuyama I."/>
            <person name="Kume K."/>
            <person name="Tamura T."/>
            <person name="Inagaki Y."/>
            <person name="Hashimoto T."/>
        </authorList>
    </citation>
    <scope>NUCLEOTIDE SEQUENCE</scope>
    <source>
        <strain evidence="2">NY0171</strain>
    </source>
</reference>
<gene>
    <name evidence="2" type="ORF">ADUPG1_004751</name>
</gene>
<evidence type="ECO:0000313" key="3">
    <source>
        <dbReference type="Proteomes" id="UP001057375"/>
    </source>
</evidence>
<keyword evidence="3" id="KW-1185">Reference proteome</keyword>
<proteinExistence type="predicted"/>
<keyword evidence="1" id="KW-0812">Transmembrane</keyword>
<evidence type="ECO:0000256" key="1">
    <source>
        <dbReference type="SAM" id="Phobius"/>
    </source>
</evidence>
<dbReference type="PANTHER" id="PTHR36840:SF1">
    <property type="entry name" value="BLL5714 PROTEIN"/>
    <property type="match status" value="1"/>
</dbReference>
<feature type="transmembrane region" description="Helical" evidence="1">
    <location>
        <begin position="53"/>
        <end position="73"/>
    </location>
</feature>
<dbReference type="EMBL" id="BQXS01007359">
    <property type="protein sequence ID" value="GKT27281.1"/>
    <property type="molecule type" value="Genomic_DNA"/>
</dbReference>
<dbReference type="InterPro" id="IPR010640">
    <property type="entry name" value="Low_temperature_requirement_A"/>
</dbReference>
<dbReference type="Proteomes" id="UP001057375">
    <property type="component" value="Unassembled WGS sequence"/>
</dbReference>
<feature type="non-terminal residue" evidence="2">
    <location>
        <position position="1"/>
    </location>
</feature>
<feature type="non-terminal residue" evidence="2">
    <location>
        <position position="106"/>
    </location>
</feature>
<keyword evidence="1" id="KW-0472">Membrane</keyword>
<comment type="caution">
    <text evidence="2">The sequence shown here is derived from an EMBL/GenBank/DDBJ whole genome shotgun (WGS) entry which is preliminary data.</text>
</comment>
<name>A0ABQ5K3X9_9EUKA</name>
<sequence>VVAVSRASGTLHHFWAEGHFAEGLIGYAMGFFAIWWAWMNFTWFASAFDTDDWLYRLTTFVQMAGALTIAAGVERAMTASDFGIVIGGYVLMRIAAGSQWVRAAIS</sequence>
<dbReference type="PANTHER" id="PTHR36840">
    <property type="entry name" value="BLL5714 PROTEIN"/>
    <property type="match status" value="1"/>
</dbReference>
<accession>A0ABQ5K3X9</accession>
<evidence type="ECO:0000313" key="2">
    <source>
        <dbReference type="EMBL" id="GKT27281.1"/>
    </source>
</evidence>
<organism evidence="2 3">
    <name type="scientific">Aduncisulcus paluster</name>
    <dbReference type="NCBI Taxonomy" id="2918883"/>
    <lineage>
        <taxon>Eukaryota</taxon>
        <taxon>Metamonada</taxon>
        <taxon>Carpediemonas-like organisms</taxon>
        <taxon>Aduncisulcus</taxon>
    </lineage>
</organism>